<feature type="chain" id="PRO_5047296478" description="Flagellar L-ring protein" evidence="8">
    <location>
        <begin position="22"/>
        <end position="217"/>
    </location>
</feature>
<comment type="function">
    <text evidence="1 7">Assembles around the rod to form the L-ring and probably protects the motor/basal body from shearing forces during rotation.</text>
</comment>
<accession>A0ABT9H5H9</accession>
<name>A0ABT9H5H9_9SPHN</name>
<comment type="subunit">
    <text evidence="7">The basal body constitutes a major portion of the flagellar organelle and consists of four rings (L,P,S, and M) mounted on a central rod.</text>
</comment>
<keyword evidence="3 8" id="KW-0732">Signal</keyword>
<evidence type="ECO:0000256" key="6">
    <source>
        <dbReference type="ARBA" id="ARBA00023237"/>
    </source>
</evidence>
<evidence type="ECO:0000313" key="10">
    <source>
        <dbReference type="Proteomes" id="UP001235664"/>
    </source>
</evidence>
<evidence type="ECO:0000256" key="4">
    <source>
        <dbReference type="ARBA" id="ARBA00023136"/>
    </source>
</evidence>
<feature type="signal peptide" evidence="8">
    <location>
        <begin position="1"/>
        <end position="21"/>
    </location>
</feature>
<evidence type="ECO:0000256" key="5">
    <source>
        <dbReference type="ARBA" id="ARBA00023143"/>
    </source>
</evidence>
<sequence length="217" mass="22572">MKSLALLLPLALMCGACGTGGARPAGFAAALPPPPPPYQPQPADGAIFQVSQGYAPLYYGNRASQVGDLVTVVLVERTQTSKSTSGSTDREGNLGLSLPRFVGIDDADLNASGGGSFNGSGNAAQASSIRADLTVTIAEVRPNGTALIRGEKVMHLSQGEEWVQLAGIIRLADIDQDNRILSIRVADARISYSGAGSIQRAGREGWLSRFFGAVSPF</sequence>
<dbReference type="RefSeq" id="WP_305928702.1">
    <property type="nucleotide sequence ID" value="NZ_JAVAIL010000001.1"/>
</dbReference>
<proteinExistence type="inferred from homology"/>
<dbReference type="Pfam" id="PF02107">
    <property type="entry name" value="FlgH"/>
    <property type="match status" value="1"/>
</dbReference>
<evidence type="ECO:0000256" key="3">
    <source>
        <dbReference type="ARBA" id="ARBA00022729"/>
    </source>
</evidence>
<keyword evidence="6 7" id="KW-0998">Cell outer membrane</keyword>
<dbReference type="Proteomes" id="UP001235664">
    <property type="component" value="Unassembled WGS sequence"/>
</dbReference>
<dbReference type="EMBL" id="JAVAIL010000001">
    <property type="protein sequence ID" value="MDP4538572.1"/>
    <property type="molecule type" value="Genomic_DNA"/>
</dbReference>
<keyword evidence="5 7" id="KW-0975">Bacterial flagellum</keyword>
<keyword evidence="4 7" id="KW-0472">Membrane</keyword>
<dbReference type="PANTHER" id="PTHR34933">
    <property type="entry name" value="FLAGELLAR L-RING PROTEIN"/>
    <property type="match status" value="1"/>
</dbReference>
<dbReference type="PANTHER" id="PTHR34933:SF1">
    <property type="entry name" value="FLAGELLAR L-RING PROTEIN"/>
    <property type="match status" value="1"/>
</dbReference>
<reference evidence="9 10" key="1">
    <citation type="submission" date="2023-08" db="EMBL/GenBank/DDBJ databases">
        <title>genomic of DY56.</title>
        <authorList>
            <person name="Wang Y."/>
        </authorList>
    </citation>
    <scope>NUCLEOTIDE SEQUENCE [LARGE SCALE GENOMIC DNA]</scope>
    <source>
        <strain evidence="9 10">DY56-A-20</strain>
    </source>
</reference>
<gene>
    <name evidence="7" type="primary">flgH</name>
    <name evidence="9" type="ORF">Q9K01_02905</name>
</gene>
<dbReference type="InterPro" id="IPR000527">
    <property type="entry name" value="Flag_Lring"/>
</dbReference>
<evidence type="ECO:0000256" key="1">
    <source>
        <dbReference type="ARBA" id="ARBA00002591"/>
    </source>
</evidence>
<keyword evidence="9" id="KW-0282">Flagellum</keyword>
<keyword evidence="9" id="KW-0969">Cilium</keyword>
<comment type="caution">
    <text evidence="9">The sequence shown here is derived from an EMBL/GenBank/DDBJ whole genome shotgun (WGS) entry which is preliminary data.</text>
</comment>
<comment type="similarity">
    <text evidence="2 7">Belongs to the FlgH family.</text>
</comment>
<comment type="subcellular location">
    <subcellularLocation>
        <location evidence="7">Cell outer membrane</location>
    </subcellularLocation>
    <subcellularLocation>
        <location evidence="7">Bacterial flagellum basal body</location>
    </subcellularLocation>
</comment>
<evidence type="ECO:0000313" key="9">
    <source>
        <dbReference type="EMBL" id="MDP4538572.1"/>
    </source>
</evidence>
<evidence type="ECO:0000256" key="7">
    <source>
        <dbReference type="HAMAP-Rule" id="MF_00415"/>
    </source>
</evidence>
<dbReference type="PRINTS" id="PR01008">
    <property type="entry name" value="FLGLRINGFLGH"/>
</dbReference>
<evidence type="ECO:0000256" key="2">
    <source>
        <dbReference type="ARBA" id="ARBA00006929"/>
    </source>
</evidence>
<keyword evidence="10" id="KW-1185">Reference proteome</keyword>
<dbReference type="HAMAP" id="MF_00415">
    <property type="entry name" value="FlgH"/>
    <property type="match status" value="1"/>
</dbReference>
<evidence type="ECO:0000256" key="8">
    <source>
        <dbReference type="SAM" id="SignalP"/>
    </source>
</evidence>
<protein>
    <recommendedName>
        <fullName evidence="7">Flagellar L-ring protein</fullName>
    </recommendedName>
    <alternativeName>
        <fullName evidence="7">Basal body L-ring protein</fullName>
    </alternativeName>
</protein>
<organism evidence="9 10">
    <name type="scientific">Qipengyuania benthica</name>
    <dbReference type="NCBI Taxonomy" id="3067651"/>
    <lineage>
        <taxon>Bacteria</taxon>
        <taxon>Pseudomonadati</taxon>
        <taxon>Pseudomonadota</taxon>
        <taxon>Alphaproteobacteria</taxon>
        <taxon>Sphingomonadales</taxon>
        <taxon>Erythrobacteraceae</taxon>
        <taxon>Qipengyuania</taxon>
    </lineage>
</organism>
<keyword evidence="9" id="KW-0966">Cell projection</keyword>